<dbReference type="Pfam" id="PF03550">
    <property type="entry name" value="LolB"/>
    <property type="match status" value="1"/>
</dbReference>
<evidence type="ECO:0000256" key="10">
    <source>
        <dbReference type="ARBA" id="ARBA00023186"/>
    </source>
</evidence>
<dbReference type="STRING" id="732.ADJ80_06165"/>
<evidence type="ECO:0000256" key="5">
    <source>
        <dbReference type="ARBA" id="ARBA00022448"/>
    </source>
</evidence>
<dbReference type="SUPFAM" id="SSF89392">
    <property type="entry name" value="Prokaryotic lipoproteins and lipoprotein localization factors"/>
    <property type="match status" value="1"/>
</dbReference>
<dbReference type="GO" id="GO:0015031">
    <property type="term" value="P:protein transport"/>
    <property type="evidence" value="ECO:0007669"/>
    <property type="project" value="UniProtKB-KW"/>
</dbReference>
<evidence type="ECO:0000256" key="12">
    <source>
        <dbReference type="ARBA" id="ARBA00023288"/>
    </source>
</evidence>
<proteinExistence type="inferred from homology"/>
<name>A0A336NCA2_AGGAP</name>
<evidence type="ECO:0000256" key="7">
    <source>
        <dbReference type="ARBA" id="ARBA00022927"/>
    </source>
</evidence>
<evidence type="ECO:0000313" key="15">
    <source>
        <dbReference type="Proteomes" id="UP000253728"/>
    </source>
</evidence>
<reference evidence="14 15" key="1">
    <citation type="submission" date="2018-06" db="EMBL/GenBank/DDBJ databases">
        <authorList>
            <consortium name="Pathogen Informatics"/>
            <person name="Doyle S."/>
        </authorList>
    </citation>
    <scope>NUCLEOTIDE SEQUENCE [LARGE SCALE GENOMIC DNA]</scope>
    <source>
        <strain evidence="14 15">NCTC5908</strain>
    </source>
</reference>
<dbReference type="AlphaFoldDB" id="A0A336NCA2"/>
<accession>A0A336NCA2</accession>
<keyword evidence="8 13" id="KW-0472">Membrane</keyword>
<dbReference type="InterPro" id="IPR004565">
    <property type="entry name" value="OM_lipoprot_LolB"/>
</dbReference>
<keyword evidence="10 13" id="KW-0143">Chaperone</keyword>
<dbReference type="NCBIfam" id="TIGR00548">
    <property type="entry name" value="lolB"/>
    <property type="match status" value="1"/>
</dbReference>
<evidence type="ECO:0000256" key="6">
    <source>
        <dbReference type="ARBA" id="ARBA00022729"/>
    </source>
</evidence>
<dbReference type="GO" id="GO:0044874">
    <property type="term" value="P:lipoprotein localization to outer membrane"/>
    <property type="evidence" value="ECO:0007669"/>
    <property type="project" value="UniProtKB-UniRule"/>
</dbReference>
<keyword evidence="11 13" id="KW-0998">Cell outer membrane</keyword>
<keyword evidence="12 13" id="KW-0449">Lipoprotein</keyword>
<evidence type="ECO:0000256" key="11">
    <source>
        <dbReference type="ARBA" id="ARBA00023237"/>
    </source>
</evidence>
<organism evidence="14 15">
    <name type="scientific">Aggregatibacter aphrophilus</name>
    <name type="common">Haemophilus aphrophilus</name>
    <dbReference type="NCBI Taxonomy" id="732"/>
    <lineage>
        <taxon>Bacteria</taxon>
        <taxon>Pseudomonadati</taxon>
        <taxon>Pseudomonadota</taxon>
        <taxon>Gammaproteobacteria</taxon>
        <taxon>Pasteurellales</taxon>
        <taxon>Pasteurellaceae</taxon>
        <taxon>Aggregatibacter</taxon>
    </lineage>
</organism>
<evidence type="ECO:0000256" key="3">
    <source>
        <dbReference type="ARBA" id="ARBA00011245"/>
    </source>
</evidence>
<evidence type="ECO:0000256" key="8">
    <source>
        <dbReference type="ARBA" id="ARBA00023136"/>
    </source>
</evidence>
<dbReference type="Proteomes" id="UP000253728">
    <property type="component" value="Unassembled WGS sequence"/>
</dbReference>
<protein>
    <recommendedName>
        <fullName evidence="4 13">Outer-membrane lipoprotein LolB</fullName>
    </recommendedName>
</protein>
<comment type="similarity">
    <text evidence="2 13">Belongs to the LolB family.</text>
</comment>
<dbReference type="GeneID" id="49635126"/>
<dbReference type="Gene3D" id="2.50.20.10">
    <property type="entry name" value="Lipoprotein localisation LolA/LolB/LppX"/>
    <property type="match status" value="1"/>
</dbReference>
<keyword evidence="9 13" id="KW-0564">Palmitate</keyword>
<gene>
    <name evidence="13 14" type="primary">lolB</name>
    <name evidence="14" type="ORF">NCTC5908_02352</name>
</gene>
<dbReference type="GO" id="GO:0009279">
    <property type="term" value="C:cell outer membrane"/>
    <property type="evidence" value="ECO:0007669"/>
    <property type="project" value="UniProtKB-SubCell"/>
</dbReference>
<evidence type="ECO:0000256" key="9">
    <source>
        <dbReference type="ARBA" id="ARBA00023139"/>
    </source>
</evidence>
<evidence type="ECO:0000313" key="14">
    <source>
        <dbReference type="EMBL" id="SSZ30522.1"/>
    </source>
</evidence>
<evidence type="ECO:0000256" key="1">
    <source>
        <dbReference type="ARBA" id="ARBA00004459"/>
    </source>
</evidence>
<dbReference type="PROSITE" id="PS51257">
    <property type="entry name" value="PROKAR_LIPOPROTEIN"/>
    <property type="match status" value="1"/>
</dbReference>
<evidence type="ECO:0000256" key="4">
    <source>
        <dbReference type="ARBA" id="ARBA00016202"/>
    </source>
</evidence>
<dbReference type="InterPro" id="IPR029046">
    <property type="entry name" value="LolA/LolB/LppX"/>
</dbReference>
<comment type="function">
    <text evidence="13">Plays a critical role in the incorporation of lipoproteins in the outer membrane after they are released by the LolA protein.</text>
</comment>
<dbReference type="RefSeq" id="WP_005702594.1">
    <property type="nucleotide sequence ID" value="NZ_CAUTUO010000019.1"/>
</dbReference>
<evidence type="ECO:0000256" key="13">
    <source>
        <dbReference type="HAMAP-Rule" id="MF_00233"/>
    </source>
</evidence>
<keyword evidence="5 13" id="KW-0813">Transport</keyword>
<dbReference type="HAMAP" id="MF_00233">
    <property type="entry name" value="LolB"/>
    <property type="match status" value="1"/>
</dbReference>
<dbReference type="CDD" id="cd16326">
    <property type="entry name" value="LolB"/>
    <property type="match status" value="1"/>
</dbReference>
<sequence>MKNLTSYFWLLFAGLLLTGCVITDEQRPTNVKYIEKTDPTWQQHLQQVKQIQGYQALGQLGYISTKERFSTRFDWQYNNPQNYTLKLYSTISSETLQIQMHAKGMTISDNKGRQRSAADAKMLLREIIGMDFPLEQFAFWLKGQPKDNDDYQVGENHLLASFSHAFDGKTWTADYLSYQANHQPPMPESILLKTDGQTLKIRVDEWKF</sequence>
<comment type="subunit">
    <text evidence="3 13">Monomer.</text>
</comment>
<keyword evidence="7 13" id="KW-0653">Protein transport</keyword>
<keyword evidence="6 13" id="KW-0732">Signal</keyword>
<evidence type="ECO:0000256" key="2">
    <source>
        <dbReference type="ARBA" id="ARBA00009696"/>
    </source>
</evidence>
<comment type="subcellular location">
    <subcellularLocation>
        <location evidence="1 13">Cell outer membrane</location>
        <topology evidence="1 13">Lipid-anchor</topology>
    </subcellularLocation>
</comment>
<dbReference type="EMBL" id="UFSP01000004">
    <property type="protein sequence ID" value="SSZ30522.1"/>
    <property type="molecule type" value="Genomic_DNA"/>
</dbReference>